<keyword evidence="4" id="KW-0249">Electron transport</keyword>
<keyword evidence="3" id="KW-0479">Metal-binding</keyword>
<dbReference type="InterPro" id="IPR052371">
    <property type="entry name" value="BFD-associated_ferredoxin"/>
</dbReference>
<comment type="similarity">
    <text evidence="8">Belongs to the Bfd family.</text>
</comment>
<protein>
    <recommendedName>
        <fullName evidence="7">Bacterioferritin-associated ferredoxin</fullName>
    </recommendedName>
</protein>
<keyword evidence="5" id="KW-0408">Iron</keyword>
<organism evidence="10 11">
    <name type="scientific">Andreprevotia lacus DSM 23236</name>
    <dbReference type="NCBI Taxonomy" id="1121001"/>
    <lineage>
        <taxon>Bacteria</taxon>
        <taxon>Pseudomonadati</taxon>
        <taxon>Pseudomonadota</taxon>
        <taxon>Betaproteobacteria</taxon>
        <taxon>Neisseriales</taxon>
        <taxon>Chitinibacteraceae</taxon>
        <taxon>Andreprevotia</taxon>
    </lineage>
</organism>
<evidence type="ECO:0000256" key="8">
    <source>
        <dbReference type="ARBA" id="ARBA00046332"/>
    </source>
</evidence>
<proteinExistence type="inferred from homology"/>
<evidence type="ECO:0000313" key="10">
    <source>
        <dbReference type="EMBL" id="SMC24920.1"/>
    </source>
</evidence>
<dbReference type="Pfam" id="PF04324">
    <property type="entry name" value="Fer2_BFD"/>
    <property type="match status" value="1"/>
</dbReference>
<dbReference type="InterPro" id="IPR041854">
    <property type="entry name" value="BFD-like_2Fe2S-bd_dom_sf"/>
</dbReference>
<gene>
    <name evidence="10" type="ORF">SAMN02745857_02010</name>
</gene>
<evidence type="ECO:0000256" key="2">
    <source>
        <dbReference type="ARBA" id="ARBA00022714"/>
    </source>
</evidence>
<dbReference type="STRING" id="1121001.SAMN02745857_02010"/>
<dbReference type="RefSeq" id="WP_084090665.1">
    <property type="nucleotide sequence ID" value="NZ_FWXD01000010.1"/>
</dbReference>
<reference evidence="10 11" key="1">
    <citation type="submission" date="2017-04" db="EMBL/GenBank/DDBJ databases">
        <authorList>
            <person name="Afonso C.L."/>
            <person name="Miller P.J."/>
            <person name="Scott M.A."/>
            <person name="Spackman E."/>
            <person name="Goraichik I."/>
            <person name="Dimitrov K.M."/>
            <person name="Suarez D.L."/>
            <person name="Swayne D.E."/>
        </authorList>
    </citation>
    <scope>NUCLEOTIDE SEQUENCE [LARGE SCALE GENOMIC DNA]</scope>
    <source>
        <strain evidence="10 11">DSM 23236</strain>
    </source>
</reference>
<dbReference type="AlphaFoldDB" id="A0A1W1XLR1"/>
<evidence type="ECO:0000256" key="3">
    <source>
        <dbReference type="ARBA" id="ARBA00022723"/>
    </source>
</evidence>
<evidence type="ECO:0000259" key="9">
    <source>
        <dbReference type="Pfam" id="PF04324"/>
    </source>
</evidence>
<evidence type="ECO:0000256" key="5">
    <source>
        <dbReference type="ARBA" id="ARBA00023004"/>
    </source>
</evidence>
<evidence type="ECO:0000256" key="6">
    <source>
        <dbReference type="ARBA" id="ARBA00023014"/>
    </source>
</evidence>
<sequence>MYVCVCNGVTDRDIRKAVGNGVRTFKQLQQATEVATCCGKCAGCAREVMDEALQADRKPVWSLQLQPI</sequence>
<keyword evidence="6" id="KW-0411">Iron-sulfur</keyword>
<feature type="domain" description="BFD-like [2Fe-2S]-binding" evidence="9">
    <location>
        <begin position="2"/>
        <end position="51"/>
    </location>
</feature>
<dbReference type="PANTHER" id="PTHR37424:SF1">
    <property type="entry name" value="BACTERIOFERRITIN-ASSOCIATED FERREDOXIN"/>
    <property type="match status" value="1"/>
</dbReference>
<dbReference type="GO" id="GO:0046872">
    <property type="term" value="F:metal ion binding"/>
    <property type="evidence" value="ECO:0007669"/>
    <property type="project" value="UniProtKB-KW"/>
</dbReference>
<keyword evidence="1" id="KW-0813">Transport</keyword>
<evidence type="ECO:0000313" key="11">
    <source>
        <dbReference type="Proteomes" id="UP000192761"/>
    </source>
</evidence>
<dbReference type="Gene3D" id="1.10.10.1100">
    <property type="entry name" value="BFD-like [2Fe-2S]-binding domain"/>
    <property type="match status" value="1"/>
</dbReference>
<evidence type="ECO:0000256" key="7">
    <source>
        <dbReference type="ARBA" id="ARBA00039386"/>
    </source>
</evidence>
<name>A0A1W1XLR1_9NEIS</name>
<keyword evidence="11" id="KW-1185">Reference proteome</keyword>
<dbReference type="EMBL" id="FWXD01000010">
    <property type="protein sequence ID" value="SMC24920.1"/>
    <property type="molecule type" value="Genomic_DNA"/>
</dbReference>
<dbReference type="CDD" id="cd19945">
    <property type="entry name" value="Fer2_BFD"/>
    <property type="match status" value="1"/>
</dbReference>
<evidence type="ECO:0000256" key="4">
    <source>
        <dbReference type="ARBA" id="ARBA00022982"/>
    </source>
</evidence>
<accession>A0A1W1XLR1</accession>
<keyword evidence="2" id="KW-0001">2Fe-2S</keyword>
<evidence type="ECO:0000256" key="1">
    <source>
        <dbReference type="ARBA" id="ARBA00022448"/>
    </source>
</evidence>
<dbReference type="OrthoDB" id="9815350at2"/>
<dbReference type="PANTHER" id="PTHR37424">
    <property type="entry name" value="BACTERIOFERRITIN-ASSOCIATED FERREDOXIN"/>
    <property type="match status" value="1"/>
</dbReference>
<dbReference type="GO" id="GO:0051537">
    <property type="term" value="F:2 iron, 2 sulfur cluster binding"/>
    <property type="evidence" value="ECO:0007669"/>
    <property type="project" value="UniProtKB-KW"/>
</dbReference>
<dbReference type="InterPro" id="IPR007419">
    <property type="entry name" value="BFD-like_2Fe2S-bd_dom"/>
</dbReference>
<dbReference type="Proteomes" id="UP000192761">
    <property type="component" value="Unassembled WGS sequence"/>
</dbReference>